<evidence type="ECO:0000313" key="2">
    <source>
        <dbReference type="Proteomes" id="UP001234989"/>
    </source>
</evidence>
<name>A0AAF0PVQ8_SOLVR</name>
<keyword evidence="2" id="KW-1185">Reference proteome</keyword>
<dbReference type="InterPro" id="IPR043128">
    <property type="entry name" value="Rev_trsase/Diguanyl_cyclase"/>
</dbReference>
<dbReference type="PANTHER" id="PTHR34072">
    <property type="entry name" value="ENZYMATIC POLYPROTEIN-RELATED"/>
    <property type="match status" value="1"/>
</dbReference>
<dbReference type="AlphaFoldDB" id="A0AAF0PVQ8"/>
<dbReference type="EMBL" id="CP133612">
    <property type="protein sequence ID" value="WMV09506.1"/>
    <property type="molecule type" value="Genomic_DNA"/>
</dbReference>
<organism evidence="1 2">
    <name type="scientific">Solanum verrucosum</name>
    <dbReference type="NCBI Taxonomy" id="315347"/>
    <lineage>
        <taxon>Eukaryota</taxon>
        <taxon>Viridiplantae</taxon>
        <taxon>Streptophyta</taxon>
        <taxon>Embryophyta</taxon>
        <taxon>Tracheophyta</taxon>
        <taxon>Spermatophyta</taxon>
        <taxon>Magnoliopsida</taxon>
        <taxon>eudicotyledons</taxon>
        <taxon>Gunneridae</taxon>
        <taxon>Pentapetalae</taxon>
        <taxon>asterids</taxon>
        <taxon>lamiids</taxon>
        <taxon>Solanales</taxon>
        <taxon>Solanaceae</taxon>
        <taxon>Solanoideae</taxon>
        <taxon>Solaneae</taxon>
        <taxon>Solanum</taxon>
    </lineage>
</organism>
<dbReference type="PANTHER" id="PTHR34072:SF52">
    <property type="entry name" value="RIBONUCLEASE H"/>
    <property type="match status" value="1"/>
</dbReference>
<proteinExistence type="predicted"/>
<reference evidence="1" key="1">
    <citation type="submission" date="2023-08" db="EMBL/GenBank/DDBJ databases">
        <title>A de novo genome assembly of Solanum verrucosum Schlechtendal, a Mexican diploid species geographically isolated from the other diploid A-genome species in potato relatives.</title>
        <authorList>
            <person name="Hosaka K."/>
        </authorList>
    </citation>
    <scope>NUCLEOTIDE SEQUENCE</scope>
    <source>
        <tissue evidence="1">Young leaves</tissue>
    </source>
</reference>
<accession>A0AAF0PVQ8</accession>
<sequence length="203" mass="23770">MKVLWRNEMVESSTWEAEFDMMSQYPLLVDTAPTLALCVSSLMVYSYRLVRLSHSHVFICMHQRDAFEVDAQIRPTSPIEDRSFVELVGYYRWFVEGFSLIMEPLTLLTKKNVLFQCSDECEVRFLKLKTLLTSVPNLTLLIEQKLHEKNYPTHELKLVILVFMLKIWKHYLYDVHCEANVVADALSRKAVNMGSFSFLSMEE</sequence>
<protein>
    <submittedName>
        <fullName evidence="1">Uncharacterized protein</fullName>
    </submittedName>
</protein>
<dbReference type="Gene3D" id="3.30.70.270">
    <property type="match status" value="1"/>
</dbReference>
<dbReference type="InterPro" id="IPR043502">
    <property type="entry name" value="DNA/RNA_pol_sf"/>
</dbReference>
<evidence type="ECO:0000313" key="1">
    <source>
        <dbReference type="EMBL" id="WMV09506.1"/>
    </source>
</evidence>
<gene>
    <name evidence="1" type="ORF">MTR67_002891</name>
</gene>
<dbReference type="Proteomes" id="UP001234989">
    <property type="component" value="Chromosome 1"/>
</dbReference>
<dbReference type="SUPFAM" id="SSF56672">
    <property type="entry name" value="DNA/RNA polymerases"/>
    <property type="match status" value="1"/>
</dbReference>